<evidence type="ECO:0000256" key="1">
    <source>
        <dbReference type="ARBA" id="ARBA00007689"/>
    </source>
</evidence>
<dbReference type="Gene3D" id="3.30.70.1060">
    <property type="entry name" value="Dimeric alpha+beta barrel"/>
    <property type="match status" value="1"/>
</dbReference>
<organism evidence="3 4">
    <name type="scientific">Streptococcus cristatus</name>
    <dbReference type="NCBI Taxonomy" id="45634"/>
    <lineage>
        <taxon>Bacteria</taxon>
        <taxon>Bacillati</taxon>
        <taxon>Bacillota</taxon>
        <taxon>Bacilli</taxon>
        <taxon>Lactobacillales</taxon>
        <taxon>Streptococcaceae</taxon>
        <taxon>Streptococcus</taxon>
    </lineage>
</organism>
<gene>
    <name evidence="3" type="ORF">D8791_07750</name>
</gene>
<accession>A0A3R9LNA8</accession>
<dbReference type="InterPro" id="IPR005545">
    <property type="entry name" value="YCII"/>
</dbReference>
<protein>
    <submittedName>
        <fullName evidence="3">YCII-related domain protein</fullName>
    </submittedName>
</protein>
<dbReference type="PANTHER" id="PTHR37828">
    <property type="entry name" value="GSR2449 PROTEIN"/>
    <property type="match status" value="1"/>
</dbReference>
<dbReference type="RefSeq" id="WP_125447275.1">
    <property type="nucleotide sequence ID" value="NZ_JAHZQO010000008.1"/>
</dbReference>
<evidence type="ECO:0000259" key="2">
    <source>
        <dbReference type="Pfam" id="PF03795"/>
    </source>
</evidence>
<evidence type="ECO:0000313" key="3">
    <source>
        <dbReference type="EMBL" id="RSJ81221.1"/>
    </source>
</evidence>
<dbReference type="AlphaFoldDB" id="A0A3R9LNA8"/>
<sequence length="100" mass="11675">MFIIDLTYKKDLVEVEKYLPEHISFLDKYYASGHFIASGRKNPRNGGIILVNTDSKETVQKIISEDPFYIQEIAAYTFTEFYPTKYSQHFKKILDEGDVL</sequence>
<reference evidence="3 4" key="1">
    <citation type="submission" date="2018-11" db="EMBL/GenBank/DDBJ databases">
        <title>Species Designations Belie Phenotypic and Genotypic Heterogeneity in Oral Streptococci.</title>
        <authorList>
            <person name="Velsko I."/>
        </authorList>
    </citation>
    <scope>NUCLEOTIDE SEQUENCE [LARGE SCALE GENOMIC DNA]</scope>
    <source>
        <strain evidence="3 4">BCC41</strain>
    </source>
</reference>
<dbReference type="InterPro" id="IPR011008">
    <property type="entry name" value="Dimeric_a/b-barrel"/>
</dbReference>
<dbReference type="Proteomes" id="UP000272635">
    <property type="component" value="Unassembled WGS sequence"/>
</dbReference>
<dbReference type="Pfam" id="PF03795">
    <property type="entry name" value="YCII"/>
    <property type="match status" value="1"/>
</dbReference>
<evidence type="ECO:0000313" key="4">
    <source>
        <dbReference type="Proteomes" id="UP000272635"/>
    </source>
</evidence>
<proteinExistence type="inferred from homology"/>
<dbReference type="PANTHER" id="PTHR37828:SF1">
    <property type="entry name" value="YCII-RELATED DOMAIN-CONTAINING PROTEIN"/>
    <property type="match status" value="1"/>
</dbReference>
<dbReference type="SUPFAM" id="SSF54909">
    <property type="entry name" value="Dimeric alpha+beta barrel"/>
    <property type="match status" value="1"/>
</dbReference>
<comment type="caution">
    <text evidence="3">The sequence shown here is derived from an EMBL/GenBank/DDBJ whole genome shotgun (WGS) entry which is preliminary data.</text>
</comment>
<name>A0A3R9LNA8_STRCR</name>
<dbReference type="EMBL" id="RJPT01000009">
    <property type="protein sequence ID" value="RSJ81221.1"/>
    <property type="molecule type" value="Genomic_DNA"/>
</dbReference>
<feature type="domain" description="YCII-related" evidence="2">
    <location>
        <begin position="2"/>
        <end position="80"/>
    </location>
</feature>
<comment type="similarity">
    <text evidence="1">Belongs to the YciI family.</text>
</comment>